<dbReference type="CDD" id="cd00093">
    <property type="entry name" value="HTH_XRE"/>
    <property type="match status" value="1"/>
</dbReference>
<dbReference type="EMBL" id="JAFREM010000048">
    <property type="protein sequence ID" value="MBO1308826.1"/>
    <property type="molecule type" value="Genomic_DNA"/>
</dbReference>
<evidence type="ECO:0000313" key="3">
    <source>
        <dbReference type="Proteomes" id="UP000664601"/>
    </source>
</evidence>
<dbReference type="Gene3D" id="1.10.260.40">
    <property type="entry name" value="lambda repressor-like DNA-binding domains"/>
    <property type="match status" value="1"/>
</dbReference>
<dbReference type="Proteomes" id="UP000664601">
    <property type="component" value="Unassembled WGS sequence"/>
</dbReference>
<organism evidence="2 3">
    <name type="scientific">Candidatus Enterococcus moelleringii</name>
    <dbReference type="NCBI Taxonomy" id="2815325"/>
    <lineage>
        <taxon>Bacteria</taxon>
        <taxon>Bacillati</taxon>
        <taxon>Bacillota</taxon>
        <taxon>Bacilli</taxon>
        <taxon>Lactobacillales</taxon>
        <taxon>Enterococcaceae</taxon>
        <taxon>Enterococcus</taxon>
    </lineage>
</organism>
<dbReference type="SUPFAM" id="SSF47413">
    <property type="entry name" value="lambda repressor-like DNA-binding domains"/>
    <property type="match status" value="1"/>
</dbReference>
<dbReference type="RefSeq" id="WP_207675816.1">
    <property type="nucleotide sequence ID" value="NZ_JAFREM010000048.1"/>
</dbReference>
<comment type="caution">
    <text evidence="2">The sequence shown here is derived from an EMBL/GenBank/DDBJ whole genome shotgun (WGS) entry which is preliminary data.</text>
</comment>
<protein>
    <submittedName>
        <fullName evidence="2">Helix-turn-helix domain-containing protein</fullName>
    </submittedName>
</protein>
<dbReference type="PROSITE" id="PS50943">
    <property type="entry name" value="HTH_CROC1"/>
    <property type="match status" value="1"/>
</dbReference>
<evidence type="ECO:0000313" key="2">
    <source>
        <dbReference type="EMBL" id="MBO1308826.1"/>
    </source>
</evidence>
<gene>
    <name evidence="2" type="ORF">JZO70_21825</name>
</gene>
<sequence length="229" mass="27311">MKIDDSQKQNEAFVGWRIIDFLTEENDDYLVLKKEKPIDQVDDKEKDFLEIGRRINWNLQKLNYRDEYLFEKYRIDEEDLDKILFGEQNEVLKEISIIIDQDLINEVNARRKEYYSASLYRIIKRGKHFENKEFYKNLRAYWNMRQEELAKKLNVKVTTIRRWEQGVGPASGSSQIILTLLIPVEVRLKLLGKETEPHQIEQVRLLNDLANVEIDEIAEELASYKLGDQ</sequence>
<accession>A0ABS3LGQ8</accession>
<reference evidence="2 3" key="1">
    <citation type="submission" date="2021-03" db="EMBL/GenBank/DDBJ databases">
        <title>Enterococcal diversity collection.</title>
        <authorList>
            <person name="Gilmore M.S."/>
            <person name="Schwartzman J."/>
            <person name="Van Tyne D."/>
            <person name="Martin M."/>
            <person name="Earl A.M."/>
            <person name="Manson A.L."/>
            <person name="Straub T."/>
            <person name="Salamzade R."/>
            <person name="Saavedra J."/>
            <person name="Lebreton F."/>
            <person name="Prichula J."/>
            <person name="Schaufler K."/>
            <person name="Gaca A."/>
            <person name="Sgardioli B."/>
            <person name="Wagenaar J."/>
            <person name="Strong T."/>
        </authorList>
    </citation>
    <scope>NUCLEOTIDE SEQUENCE [LARGE SCALE GENOMIC DNA]</scope>
    <source>
        <strain evidence="2 3">669A</strain>
    </source>
</reference>
<keyword evidence="3" id="KW-1185">Reference proteome</keyword>
<feature type="domain" description="HTH cro/C1-type" evidence="1">
    <location>
        <begin position="143"/>
        <end position="166"/>
    </location>
</feature>
<proteinExistence type="predicted"/>
<dbReference type="InterPro" id="IPR010982">
    <property type="entry name" value="Lambda_DNA-bd_dom_sf"/>
</dbReference>
<evidence type="ECO:0000259" key="1">
    <source>
        <dbReference type="PROSITE" id="PS50943"/>
    </source>
</evidence>
<name>A0ABS3LGQ8_9ENTE</name>
<dbReference type="Pfam" id="PF01381">
    <property type="entry name" value="HTH_3"/>
    <property type="match status" value="1"/>
</dbReference>
<dbReference type="InterPro" id="IPR001387">
    <property type="entry name" value="Cro/C1-type_HTH"/>
</dbReference>